<dbReference type="RefSeq" id="WP_015070146.1">
    <property type="nucleotide sequence ID" value="NZ_CP013126.1"/>
</dbReference>
<dbReference type="Pfam" id="PF12698">
    <property type="entry name" value="ABC2_membrane_3"/>
    <property type="match status" value="1"/>
</dbReference>
<evidence type="ECO:0000256" key="2">
    <source>
        <dbReference type="ARBA" id="ARBA00022475"/>
    </source>
</evidence>
<keyword evidence="5 6" id="KW-0472">Membrane</keyword>
<dbReference type="PANTHER" id="PTHR30294:SF29">
    <property type="entry name" value="MULTIDRUG ABC TRANSPORTER PERMEASE YBHS-RELATED"/>
    <property type="match status" value="1"/>
</dbReference>
<dbReference type="GO" id="GO:0005886">
    <property type="term" value="C:plasma membrane"/>
    <property type="evidence" value="ECO:0007669"/>
    <property type="project" value="UniProtKB-SubCell"/>
</dbReference>
<feature type="transmembrane region" description="Helical" evidence="6">
    <location>
        <begin position="238"/>
        <end position="259"/>
    </location>
</feature>
<keyword evidence="11" id="KW-1185">Reference proteome</keyword>
<dbReference type="OMA" id="MTIMSYV"/>
<evidence type="ECO:0000256" key="4">
    <source>
        <dbReference type="ARBA" id="ARBA00022989"/>
    </source>
</evidence>
<evidence type="ECO:0000313" key="9">
    <source>
        <dbReference type="EMBL" id="AOZ45739.1"/>
    </source>
</evidence>
<dbReference type="OrthoDB" id="3268959at2"/>
<dbReference type="PANTHER" id="PTHR30294">
    <property type="entry name" value="MEMBRANE COMPONENT OF ABC TRANSPORTER YHHJ-RELATED"/>
    <property type="match status" value="1"/>
</dbReference>
<sequence length="407" mass="42842">MTGQNITTDDRTGGLWQIVTGREISAKLHDKAFIASTLSTLGVMIVALALSVVFSGRSETTTVAVTDDQGAQVVASAQQLNKKSGSEDAIEALKVASTDQARQKMDDGDADLLLERNGDGWRLAGLKSAPSQSDGATRALAQAVSSAAMNANAKALGVSPQRLTAGATMTLGSLGSSQDSEKEATATVLGVVFAFLFYLSMIIFGYAIANSVVEEKQSRIAEILLTAIPSRQLLLGKILGNTVLALGQMVLIVGVALAGLSFSPWKEYLNLVTAPALWFLVYFVVGFMALACLWAAAGALAGRSEDVSSTSMPLLMVVMVVYFYGLFASGSSQVIASYIPVASAIAMPTRLVSGSAAWWEPVVSIAISLVFSGLTIWAGERIYRRAILQTGGKVSIARAWRSTDVVR</sequence>
<dbReference type="Proteomes" id="UP000178666">
    <property type="component" value="Chromosome"/>
</dbReference>
<reference evidence="8 10" key="2">
    <citation type="submission" date="2016-02" db="EMBL/GenBank/DDBJ databases">
        <title>Complete Genome Sequence of Propionibacterium acidipropionici ATCC 55737.</title>
        <authorList>
            <person name="Luna Flores C.H."/>
            <person name="Nielsen L.K."/>
            <person name="Marcellin E."/>
        </authorList>
    </citation>
    <scope>NUCLEOTIDE SEQUENCE [LARGE SCALE GENOMIC DNA]</scope>
    <source>
        <strain evidence="8 10">ATCC 55737</strain>
    </source>
</reference>
<comment type="subcellular location">
    <subcellularLocation>
        <location evidence="1">Cell membrane</location>
        <topology evidence="1">Multi-pass membrane protein</topology>
    </subcellularLocation>
</comment>
<keyword evidence="3 6" id="KW-0812">Transmembrane</keyword>
<dbReference type="GO" id="GO:0140359">
    <property type="term" value="F:ABC-type transporter activity"/>
    <property type="evidence" value="ECO:0007669"/>
    <property type="project" value="InterPro"/>
</dbReference>
<dbReference type="AlphaFoldDB" id="A0A142KDQ9"/>
<evidence type="ECO:0000256" key="6">
    <source>
        <dbReference type="SAM" id="Phobius"/>
    </source>
</evidence>
<dbReference type="KEGG" id="aaci:ASQ49_14105"/>
<evidence type="ECO:0000313" key="11">
    <source>
        <dbReference type="Proteomes" id="UP000178666"/>
    </source>
</evidence>
<reference evidence="9 11" key="1">
    <citation type="journal article" date="2016" name="Plant Dis.">
        <title>Improved production of propionic acid using genome shuffling.</title>
        <authorList>
            <person name="Luna-Flores C.H."/>
            <person name="Palfreyman R.W."/>
            <person name="Kromer J.O."/>
            <person name="Nielsen L.K."/>
            <person name="Marcellin E."/>
        </authorList>
    </citation>
    <scope>NUCLEOTIDE SEQUENCE [LARGE SCALE GENOMIC DNA]</scope>
    <source>
        <strain evidence="9 11">F3E8</strain>
    </source>
</reference>
<evidence type="ECO:0000313" key="8">
    <source>
        <dbReference type="EMBL" id="AMS04247.1"/>
    </source>
</evidence>
<keyword evidence="4 6" id="KW-1133">Transmembrane helix</keyword>
<name>A0A142KDQ9_9ACTN</name>
<dbReference type="EMBL" id="CP014352">
    <property type="protein sequence ID" value="AMS04247.1"/>
    <property type="molecule type" value="Genomic_DNA"/>
</dbReference>
<keyword evidence="2" id="KW-1003">Cell membrane</keyword>
<evidence type="ECO:0000256" key="1">
    <source>
        <dbReference type="ARBA" id="ARBA00004651"/>
    </source>
</evidence>
<dbReference type="InterPro" id="IPR051449">
    <property type="entry name" value="ABC-2_transporter_component"/>
</dbReference>
<dbReference type="InterPro" id="IPR013525">
    <property type="entry name" value="ABC2_TM"/>
</dbReference>
<accession>A0A142KDQ9</accession>
<dbReference type="GeneID" id="88086139"/>
<evidence type="ECO:0000256" key="3">
    <source>
        <dbReference type="ARBA" id="ARBA00022692"/>
    </source>
</evidence>
<feature type="transmembrane region" description="Helical" evidence="6">
    <location>
        <begin position="314"/>
        <end position="336"/>
    </location>
</feature>
<dbReference type="Proteomes" id="UP000075221">
    <property type="component" value="Chromosome"/>
</dbReference>
<dbReference type="EMBL" id="CP015970">
    <property type="protein sequence ID" value="AOZ45739.1"/>
    <property type="molecule type" value="Genomic_DNA"/>
</dbReference>
<feature type="transmembrane region" description="Helical" evidence="6">
    <location>
        <begin position="32"/>
        <end position="54"/>
    </location>
</feature>
<proteinExistence type="predicted"/>
<feature type="transmembrane region" description="Helical" evidence="6">
    <location>
        <begin position="186"/>
        <end position="209"/>
    </location>
</feature>
<evidence type="ECO:0000259" key="7">
    <source>
        <dbReference type="Pfam" id="PF12698"/>
    </source>
</evidence>
<evidence type="ECO:0000256" key="5">
    <source>
        <dbReference type="ARBA" id="ARBA00023136"/>
    </source>
</evidence>
<protein>
    <recommendedName>
        <fullName evidence="7">ABC-2 type transporter transmembrane domain-containing protein</fullName>
    </recommendedName>
</protein>
<feature type="domain" description="ABC-2 type transporter transmembrane" evidence="7">
    <location>
        <begin position="33"/>
        <end position="378"/>
    </location>
</feature>
<feature type="transmembrane region" description="Helical" evidence="6">
    <location>
        <begin position="356"/>
        <end position="378"/>
    </location>
</feature>
<evidence type="ECO:0000313" key="10">
    <source>
        <dbReference type="Proteomes" id="UP000075221"/>
    </source>
</evidence>
<feature type="transmembrane region" description="Helical" evidence="6">
    <location>
        <begin position="279"/>
        <end position="302"/>
    </location>
</feature>
<gene>
    <name evidence="9" type="ORF">A8L58_02300</name>
    <name evidence="8" type="ORF">AXH35_00830</name>
</gene>
<organism evidence="8 10">
    <name type="scientific">Acidipropionibacterium acidipropionici</name>
    <dbReference type="NCBI Taxonomy" id="1748"/>
    <lineage>
        <taxon>Bacteria</taxon>
        <taxon>Bacillati</taxon>
        <taxon>Actinomycetota</taxon>
        <taxon>Actinomycetes</taxon>
        <taxon>Propionibacteriales</taxon>
        <taxon>Propionibacteriaceae</taxon>
        <taxon>Acidipropionibacterium</taxon>
    </lineage>
</organism>